<dbReference type="InterPro" id="IPR006099">
    <property type="entry name" value="MeMalonylCoA_mutase_a/b_cat"/>
</dbReference>
<keyword evidence="3" id="KW-1185">Reference proteome</keyword>
<dbReference type="PANTHER" id="PTHR48101:SF1">
    <property type="entry name" value="METHYLMALONYL-COA MUTASE, LARGE SUBUNIT"/>
    <property type="match status" value="1"/>
</dbReference>
<organism evidence="2 3">
    <name type="scientific">Wandonia haliotis</name>
    <dbReference type="NCBI Taxonomy" id="574963"/>
    <lineage>
        <taxon>Bacteria</taxon>
        <taxon>Pseudomonadati</taxon>
        <taxon>Bacteroidota</taxon>
        <taxon>Flavobacteriia</taxon>
        <taxon>Flavobacteriales</taxon>
        <taxon>Crocinitomicaceae</taxon>
        <taxon>Wandonia</taxon>
    </lineage>
</organism>
<gene>
    <name evidence="2" type="ORF">GCM10009118_15020</name>
</gene>
<dbReference type="InterPro" id="IPR016176">
    <property type="entry name" value="Cbl-dep_enz_cat"/>
</dbReference>
<protein>
    <recommendedName>
        <fullName evidence="1">Methylmalonyl-CoA mutase alpha/beta chain catalytic domain-containing protein</fullName>
    </recommendedName>
</protein>
<dbReference type="SUPFAM" id="SSF51703">
    <property type="entry name" value="Cobalamin (vitamin B12)-dependent enzymes"/>
    <property type="match status" value="1"/>
</dbReference>
<proteinExistence type="predicted"/>
<dbReference type="Gene3D" id="3.20.20.240">
    <property type="entry name" value="Methylmalonyl-CoA mutase"/>
    <property type="match status" value="1"/>
</dbReference>
<evidence type="ECO:0000313" key="2">
    <source>
        <dbReference type="EMBL" id="GAA0875094.1"/>
    </source>
</evidence>
<reference evidence="2 3" key="1">
    <citation type="journal article" date="2019" name="Int. J. Syst. Evol. Microbiol.">
        <title>The Global Catalogue of Microorganisms (GCM) 10K type strain sequencing project: providing services to taxonomists for standard genome sequencing and annotation.</title>
        <authorList>
            <consortium name="The Broad Institute Genomics Platform"/>
            <consortium name="The Broad Institute Genome Sequencing Center for Infectious Disease"/>
            <person name="Wu L."/>
            <person name="Ma J."/>
        </authorList>
    </citation>
    <scope>NUCLEOTIDE SEQUENCE [LARGE SCALE GENOMIC DNA]</scope>
    <source>
        <strain evidence="2 3">JCM 16083</strain>
    </source>
</reference>
<comment type="caution">
    <text evidence="2">The sequence shown here is derived from an EMBL/GenBank/DDBJ whole genome shotgun (WGS) entry which is preliminary data.</text>
</comment>
<dbReference type="EMBL" id="BAAAFH010000007">
    <property type="protein sequence ID" value="GAA0875094.1"/>
    <property type="molecule type" value="Genomic_DNA"/>
</dbReference>
<name>A0ABN1MP55_9FLAO</name>
<dbReference type="Proteomes" id="UP001501126">
    <property type="component" value="Unassembled WGS sequence"/>
</dbReference>
<dbReference type="PANTHER" id="PTHR48101">
    <property type="entry name" value="METHYLMALONYL-COA MUTASE, MITOCHONDRIAL-RELATED"/>
    <property type="match status" value="1"/>
</dbReference>
<evidence type="ECO:0000259" key="1">
    <source>
        <dbReference type="Pfam" id="PF01642"/>
    </source>
</evidence>
<evidence type="ECO:0000313" key="3">
    <source>
        <dbReference type="Proteomes" id="UP001501126"/>
    </source>
</evidence>
<sequence>MVDMKELLHATFPDTDRERWLKQLEKDLKGIAVQDALEFEDPIEEIGFKSYFHWSEKLADTKQTAFNSTRSFKTNNDWIIYQETAIQDTKKANKAILDNLMMGCNGIGFPSSNDYSSILNEVQLEYIYSDFNIASPEEMNAILALLPEQRDVTFSFDPLTAGEPEKIVPSFRQCADMQNVRAFEIDNTVFASAGANITQQLAIVCSQVKTYFELLTEAGENPDQIADKLQIKTGIGSNYVFEIAKFRALRLLLDNILEAYGVTAGKQIRLKAQSLFLNKSLEDPYTNLLRMTTEGMSAAIGGVDILHLQPYDTWSETGPGFFSYRMANNISNILKEESFFDKVSDAAGGTFAIEAATDILSDAAWELFRKIESEGGFLKATDFIHSEIERVAKTRIELLKNKTNKLIGINIFPNPDATSLIWKVPANSPEPLILELHKEGGDA</sequence>
<dbReference type="Pfam" id="PF01642">
    <property type="entry name" value="MM_CoA_mutase"/>
    <property type="match status" value="1"/>
</dbReference>
<accession>A0ABN1MP55</accession>
<feature type="domain" description="Methylmalonyl-CoA mutase alpha/beta chain catalytic" evidence="1">
    <location>
        <begin position="175"/>
        <end position="415"/>
    </location>
</feature>